<evidence type="ECO:0000259" key="3">
    <source>
        <dbReference type="SMART" id="SM00822"/>
    </source>
</evidence>
<dbReference type="SMART" id="SM00822">
    <property type="entry name" value="PKS_KR"/>
    <property type="match status" value="1"/>
</dbReference>
<dbReference type="RefSeq" id="WP_085935338.1">
    <property type="nucleotide sequence ID" value="NZ_FUWJ01000004.1"/>
</dbReference>
<keyword evidence="2" id="KW-0560">Oxidoreductase</keyword>
<evidence type="ECO:0000256" key="2">
    <source>
        <dbReference type="ARBA" id="ARBA00023002"/>
    </source>
</evidence>
<dbReference type="GO" id="GO:0016491">
    <property type="term" value="F:oxidoreductase activity"/>
    <property type="evidence" value="ECO:0007669"/>
    <property type="project" value="UniProtKB-KW"/>
</dbReference>
<name>A0A1T4R7G8_9HYPH</name>
<feature type="domain" description="Ketoreductase" evidence="3">
    <location>
        <begin position="10"/>
        <end position="194"/>
    </location>
</feature>
<dbReference type="InterPro" id="IPR020904">
    <property type="entry name" value="Sc_DH/Rdtase_CS"/>
</dbReference>
<reference evidence="5" key="1">
    <citation type="submission" date="2017-02" db="EMBL/GenBank/DDBJ databases">
        <authorList>
            <person name="Varghese N."/>
            <person name="Submissions S."/>
        </authorList>
    </citation>
    <scope>NUCLEOTIDE SEQUENCE [LARGE SCALE GENOMIC DNA]</scope>
    <source>
        <strain evidence="5">ATCC 27094</strain>
    </source>
</reference>
<dbReference type="Gene3D" id="3.40.50.720">
    <property type="entry name" value="NAD(P)-binding Rossmann-like Domain"/>
    <property type="match status" value="1"/>
</dbReference>
<dbReference type="EMBL" id="FUWJ01000004">
    <property type="protein sequence ID" value="SKA12020.1"/>
    <property type="molecule type" value="Genomic_DNA"/>
</dbReference>
<organism evidence="4 5">
    <name type="scientific">Enhydrobacter aerosaccus</name>
    <dbReference type="NCBI Taxonomy" id="225324"/>
    <lineage>
        <taxon>Bacteria</taxon>
        <taxon>Pseudomonadati</taxon>
        <taxon>Pseudomonadota</taxon>
        <taxon>Alphaproteobacteria</taxon>
        <taxon>Hyphomicrobiales</taxon>
        <taxon>Enhydrobacter</taxon>
    </lineage>
</organism>
<evidence type="ECO:0000313" key="4">
    <source>
        <dbReference type="EMBL" id="SKA12020.1"/>
    </source>
</evidence>
<dbReference type="CDD" id="cd05233">
    <property type="entry name" value="SDR_c"/>
    <property type="match status" value="1"/>
</dbReference>
<keyword evidence="5" id="KW-1185">Reference proteome</keyword>
<dbReference type="PRINTS" id="PR00081">
    <property type="entry name" value="GDHRDH"/>
</dbReference>
<dbReference type="NCBIfam" id="NF005559">
    <property type="entry name" value="PRK07231.1"/>
    <property type="match status" value="1"/>
</dbReference>
<dbReference type="STRING" id="225324.SAMN02745126_03657"/>
<sequence length="247" mass="25896">MTDLFDLTGKVALVTGGSRGLGYQMVKAFAANGADVFITSRKIEACEKVAAEVRALGRKAVTHACNVANWQELDGLVEAAYAAFGKVDILVNNAGSSPLAPSSLETSEQLFDRIVSLNFKAPFRLMSLVGSRMAAGGGGSIINISSAGALRPRPQIAPYAGAKAALNAITEAFAFEYGPKVRVNTISPGRFLTDVSKAWSEEHKLNSTAALQRSGRPEEIVTAALYLASPRSSFTTGSVVRVDGGIA</sequence>
<evidence type="ECO:0000256" key="1">
    <source>
        <dbReference type="ARBA" id="ARBA00006484"/>
    </source>
</evidence>
<protein>
    <submittedName>
        <fullName evidence="4">NAD(P)-dependent dehydrogenase, short-chain alcohol dehydrogenase family</fullName>
    </submittedName>
</protein>
<dbReference type="PANTHER" id="PTHR43639:SF1">
    <property type="entry name" value="SHORT-CHAIN DEHYDROGENASE_REDUCTASE FAMILY PROTEIN"/>
    <property type="match status" value="1"/>
</dbReference>
<dbReference type="AlphaFoldDB" id="A0A1T4R7G8"/>
<dbReference type="PANTHER" id="PTHR43639">
    <property type="entry name" value="OXIDOREDUCTASE, SHORT-CHAIN DEHYDROGENASE/REDUCTASE FAMILY (AFU_ORTHOLOGUE AFUA_5G02870)"/>
    <property type="match status" value="1"/>
</dbReference>
<dbReference type="InterPro" id="IPR002347">
    <property type="entry name" value="SDR_fam"/>
</dbReference>
<dbReference type="InterPro" id="IPR036291">
    <property type="entry name" value="NAD(P)-bd_dom_sf"/>
</dbReference>
<accession>A0A1T4R7G8</accession>
<dbReference type="SUPFAM" id="SSF51735">
    <property type="entry name" value="NAD(P)-binding Rossmann-fold domains"/>
    <property type="match status" value="1"/>
</dbReference>
<dbReference type="OrthoDB" id="9789398at2"/>
<dbReference type="Proteomes" id="UP000190092">
    <property type="component" value="Unassembled WGS sequence"/>
</dbReference>
<dbReference type="PRINTS" id="PR00080">
    <property type="entry name" value="SDRFAMILY"/>
</dbReference>
<proteinExistence type="inferred from homology"/>
<dbReference type="FunFam" id="3.40.50.720:FF:000084">
    <property type="entry name" value="Short-chain dehydrogenase reductase"/>
    <property type="match status" value="1"/>
</dbReference>
<dbReference type="Pfam" id="PF13561">
    <property type="entry name" value="adh_short_C2"/>
    <property type="match status" value="1"/>
</dbReference>
<dbReference type="PROSITE" id="PS00061">
    <property type="entry name" value="ADH_SHORT"/>
    <property type="match status" value="1"/>
</dbReference>
<dbReference type="InterPro" id="IPR057326">
    <property type="entry name" value="KR_dom"/>
</dbReference>
<comment type="similarity">
    <text evidence="1">Belongs to the short-chain dehydrogenases/reductases (SDR) family.</text>
</comment>
<evidence type="ECO:0000313" key="5">
    <source>
        <dbReference type="Proteomes" id="UP000190092"/>
    </source>
</evidence>
<gene>
    <name evidence="4" type="ORF">SAMN02745126_03657</name>
</gene>